<comment type="cofactor">
    <cofactor evidence="1">
        <name>Mg(2+)</name>
        <dbReference type="ChEBI" id="CHEBI:18420"/>
    </cofactor>
</comment>
<evidence type="ECO:0000256" key="8">
    <source>
        <dbReference type="ARBA" id="ARBA00019357"/>
    </source>
</evidence>
<dbReference type="Pfam" id="PF02875">
    <property type="entry name" value="Mur_ligase_C"/>
    <property type="match status" value="1"/>
</dbReference>
<proteinExistence type="inferred from homology"/>
<dbReference type="Pfam" id="PF08245">
    <property type="entry name" value="Mur_ligase_M"/>
    <property type="match status" value="1"/>
</dbReference>
<keyword evidence="26" id="KW-1185">Reference proteome</keyword>
<evidence type="ECO:0000256" key="13">
    <source>
        <dbReference type="ARBA" id="ARBA00022842"/>
    </source>
</evidence>
<gene>
    <name evidence="25" type="ORF">Pla123a_10740</name>
</gene>
<evidence type="ECO:0000256" key="18">
    <source>
        <dbReference type="ARBA" id="ARBA00047493"/>
    </source>
</evidence>
<comment type="pathway">
    <text evidence="3">Cofactor biosynthesis; tetrahydrofolate biosynthesis; 7,8-dihydrofolate from 2-amino-4-hydroxy-6-hydroxymethyl-7,8-dihydropteridine diphosphate and 4-aminobenzoate: step 2/2.</text>
</comment>
<dbReference type="Proteomes" id="UP000318478">
    <property type="component" value="Unassembled WGS sequence"/>
</dbReference>
<dbReference type="GO" id="GO:0005524">
    <property type="term" value="F:ATP binding"/>
    <property type="evidence" value="ECO:0007669"/>
    <property type="project" value="UniProtKB-KW"/>
</dbReference>
<dbReference type="AlphaFoldDB" id="A0A5C5YUD8"/>
<sequence length="460" mass="49653">MEPAPPTTRRDAAIDWLLGRINYERVAVIPYQERQLKLDRMRQLLTRLGSPDAGMRIVHIAGTKGKGSVAKMTAAMLTAAGYRTGVYSSPHLERFEERIAVDGLPCPAEDLVGLVERLRPVVDAMDQECGDPSEGPTFFDIATAMALVHFADRRCDAVVLEVGLGGRLDSTNVCLPVVSVITSISLDHTKQLGDTLGQIAGEKAGIAKPGVPLISGVTQDEPRGVITDAARQLGCRLLEIEYEFGFDYQSEKNSPKFSFWQADGDRRIEHAPQRLGPRGRHQAHNAAVALAVIGELRDQGWSIAADACREALAKLQLPGRVEIFPGEPTMIIDTAHNEASARALTEALAELDWGGEGILVLAASRDKDTQAICRELAPAFDRVFITRYLENPRAVDPQTLAAQYGEAAQDRAEVSVVETPGEALAAALAAAGPHDLVCVTGSFFIAAELRPLVAARGEKR</sequence>
<accession>A0A5C5YUD8</accession>
<keyword evidence="9 22" id="KW-0436">Ligase</keyword>
<evidence type="ECO:0000256" key="5">
    <source>
        <dbReference type="ARBA" id="ARBA00008276"/>
    </source>
</evidence>
<evidence type="ECO:0000259" key="23">
    <source>
        <dbReference type="Pfam" id="PF02875"/>
    </source>
</evidence>
<reference evidence="25 26" key="1">
    <citation type="submission" date="2019-02" db="EMBL/GenBank/DDBJ databases">
        <title>Deep-cultivation of Planctomycetes and their phenomic and genomic characterization uncovers novel biology.</title>
        <authorList>
            <person name="Wiegand S."/>
            <person name="Jogler M."/>
            <person name="Boedeker C."/>
            <person name="Pinto D."/>
            <person name="Vollmers J."/>
            <person name="Rivas-Marin E."/>
            <person name="Kohn T."/>
            <person name="Peeters S.H."/>
            <person name="Heuer A."/>
            <person name="Rast P."/>
            <person name="Oberbeckmann S."/>
            <person name="Bunk B."/>
            <person name="Jeske O."/>
            <person name="Meyerdierks A."/>
            <person name="Storesund J.E."/>
            <person name="Kallscheuer N."/>
            <person name="Luecker S."/>
            <person name="Lage O.M."/>
            <person name="Pohl T."/>
            <person name="Merkel B.J."/>
            <person name="Hornburger P."/>
            <person name="Mueller R.-W."/>
            <person name="Bruemmer F."/>
            <person name="Labrenz M."/>
            <person name="Spormann A.M."/>
            <person name="Op Den Camp H."/>
            <person name="Overmann J."/>
            <person name="Amann R."/>
            <person name="Jetten M.S.M."/>
            <person name="Mascher T."/>
            <person name="Medema M.H."/>
            <person name="Devos D.P."/>
            <person name="Kaster A.-K."/>
            <person name="Ovreas L."/>
            <person name="Rohde M."/>
            <person name="Galperin M.Y."/>
            <person name="Jogler C."/>
        </authorList>
    </citation>
    <scope>NUCLEOTIDE SEQUENCE [LARGE SCALE GENOMIC DNA]</scope>
    <source>
        <strain evidence="25 26">Pla123a</strain>
    </source>
</reference>
<keyword evidence="14" id="KW-0289">Folate biosynthesis</keyword>
<dbReference type="PANTHER" id="PTHR11136">
    <property type="entry name" value="FOLYLPOLYGLUTAMATE SYNTHASE-RELATED"/>
    <property type="match status" value="1"/>
</dbReference>
<dbReference type="InterPro" id="IPR001645">
    <property type="entry name" value="Folylpolyglutamate_synth"/>
</dbReference>
<name>A0A5C5YUD8_9BACT</name>
<dbReference type="GO" id="GO:0046656">
    <property type="term" value="P:folic acid biosynthetic process"/>
    <property type="evidence" value="ECO:0007669"/>
    <property type="project" value="UniProtKB-KW"/>
</dbReference>
<dbReference type="PIRSF" id="PIRSF001563">
    <property type="entry name" value="Folylpolyglu_synth"/>
    <property type="match status" value="1"/>
</dbReference>
<dbReference type="InterPro" id="IPR036615">
    <property type="entry name" value="Mur_ligase_C_dom_sf"/>
</dbReference>
<dbReference type="Gene3D" id="3.90.190.20">
    <property type="entry name" value="Mur ligase, C-terminal domain"/>
    <property type="match status" value="1"/>
</dbReference>
<dbReference type="Gene3D" id="3.40.1190.10">
    <property type="entry name" value="Mur-like, catalytic domain"/>
    <property type="match status" value="1"/>
</dbReference>
<dbReference type="PANTHER" id="PTHR11136:SF0">
    <property type="entry name" value="DIHYDROFOLATE SYNTHETASE-RELATED"/>
    <property type="match status" value="1"/>
</dbReference>
<dbReference type="EC" id="6.3.2.12" evidence="6"/>
<keyword evidence="12 22" id="KW-0067">ATP-binding</keyword>
<feature type="domain" description="Mur ligase central" evidence="24">
    <location>
        <begin position="60"/>
        <end position="292"/>
    </location>
</feature>
<evidence type="ECO:0000256" key="16">
    <source>
        <dbReference type="ARBA" id="ARBA00030592"/>
    </source>
</evidence>
<evidence type="ECO:0000256" key="20">
    <source>
        <dbReference type="ARBA" id="ARBA00049035"/>
    </source>
</evidence>
<keyword evidence="13" id="KW-0460">Magnesium</keyword>
<evidence type="ECO:0000256" key="12">
    <source>
        <dbReference type="ARBA" id="ARBA00022840"/>
    </source>
</evidence>
<dbReference type="SUPFAM" id="SSF53623">
    <property type="entry name" value="MurD-like peptide ligases, catalytic domain"/>
    <property type="match status" value="1"/>
</dbReference>
<evidence type="ECO:0000256" key="7">
    <source>
        <dbReference type="ARBA" id="ARBA00013025"/>
    </source>
</evidence>
<dbReference type="FunFam" id="3.40.1190.10:FF:000011">
    <property type="entry name" value="Folylpolyglutamate synthase/dihydrofolate synthase"/>
    <property type="match status" value="1"/>
</dbReference>
<evidence type="ECO:0000256" key="10">
    <source>
        <dbReference type="ARBA" id="ARBA00022723"/>
    </source>
</evidence>
<dbReference type="InterPro" id="IPR004101">
    <property type="entry name" value="Mur_ligase_C"/>
</dbReference>
<dbReference type="SUPFAM" id="SSF53244">
    <property type="entry name" value="MurD-like peptide ligases, peptide-binding domain"/>
    <property type="match status" value="1"/>
</dbReference>
<evidence type="ECO:0000256" key="1">
    <source>
        <dbReference type="ARBA" id="ARBA00001946"/>
    </source>
</evidence>
<dbReference type="InterPro" id="IPR036565">
    <property type="entry name" value="Mur-like_cat_sf"/>
</dbReference>
<comment type="caution">
    <text evidence="25">The sequence shown here is derived from an EMBL/GenBank/DDBJ whole genome shotgun (WGS) entry which is preliminary data.</text>
</comment>
<dbReference type="EC" id="6.3.2.17" evidence="7"/>
<dbReference type="OrthoDB" id="9809356at2"/>
<dbReference type="NCBIfam" id="TIGR01499">
    <property type="entry name" value="folC"/>
    <property type="match status" value="1"/>
</dbReference>
<comment type="similarity">
    <text evidence="5 22">Belongs to the folylpolyglutamate synthase family.</text>
</comment>
<comment type="catalytic activity">
    <reaction evidence="18">
        <text>(6S)-5,6,7,8-tetrahydrofolyl-(gamma-L-Glu)(n) + L-glutamate + ATP = (6S)-5,6,7,8-tetrahydrofolyl-(gamma-L-Glu)(n+1) + ADP + phosphate + H(+)</text>
        <dbReference type="Rhea" id="RHEA:10580"/>
        <dbReference type="Rhea" id="RHEA-COMP:14738"/>
        <dbReference type="Rhea" id="RHEA-COMP:14740"/>
        <dbReference type="ChEBI" id="CHEBI:15378"/>
        <dbReference type="ChEBI" id="CHEBI:29985"/>
        <dbReference type="ChEBI" id="CHEBI:30616"/>
        <dbReference type="ChEBI" id="CHEBI:43474"/>
        <dbReference type="ChEBI" id="CHEBI:141005"/>
        <dbReference type="ChEBI" id="CHEBI:456216"/>
        <dbReference type="EC" id="6.3.2.17"/>
    </reaction>
</comment>
<dbReference type="GO" id="GO:0005737">
    <property type="term" value="C:cytoplasm"/>
    <property type="evidence" value="ECO:0007669"/>
    <property type="project" value="TreeGrafter"/>
</dbReference>
<evidence type="ECO:0000256" key="3">
    <source>
        <dbReference type="ARBA" id="ARBA00004799"/>
    </source>
</evidence>
<evidence type="ECO:0000256" key="4">
    <source>
        <dbReference type="ARBA" id="ARBA00005150"/>
    </source>
</evidence>
<evidence type="ECO:0000256" key="11">
    <source>
        <dbReference type="ARBA" id="ARBA00022741"/>
    </source>
</evidence>
<dbReference type="GO" id="GO:0004326">
    <property type="term" value="F:tetrahydrofolylpolyglutamate synthase activity"/>
    <property type="evidence" value="ECO:0007669"/>
    <property type="project" value="UniProtKB-EC"/>
</dbReference>
<evidence type="ECO:0000256" key="22">
    <source>
        <dbReference type="PIRNR" id="PIRNR001563"/>
    </source>
</evidence>
<keyword evidence="11 22" id="KW-0547">Nucleotide-binding</keyword>
<dbReference type="InterPro" id="IPR013221">
    <property type="entry name" value="Mur_ligase_cen"/>
</dbReference>
<evidence type="ECO:0000256" key="21">
    <source>
        <dbReference type="ARBA" id="ARBA00049161"/>
    </source>
</evidence>
<evidence type="ECO:0000313" key="25">
    <source>
        <dbReference type="EMBL" id="TWT78283.1"/>
    </source>
</evidence>
<dbReference type="RefSeq" id="WP_146584616.1">
    <property type="nucleotide sequence ID" value="NZ_SJPO01000002.1"/>
</dbReference>
<evidence type="ECO:0000313" key="26">
    <source>
        <dbReference type="Proteomes" id="UP000318478"/>
    </source>
</evidence>
<comment type="catalytic activity">
    <reaction evidence="19">
        <text>10-formyltetrahydrofolyl-(gamma-L-Glu)(n) + L-glutamate + ATP = 10-formyltetrahydrofolyl-(gamma-L-Glu)(n+1) + ADP + phosphate + H(+)</text>
        <dbReference type="Rhea" id="RHEA:51904"/>
        <dbReference type="Rhea" id="RHEA-COMP:13088"/>
        <dbReference type="Rhea" id="RHEA-COMP:14300"/>
        <dbReference type="ChEBI" id="CHEBI:15378"/>
        <dbReference type="ChEBI" id="CHEBI:29985"/>
        <dbReference type="ChEBI" id="CHEBI:30616"/>
        <dbReference type="ChEBI" id="CHEBI:43474"/>
        <dbReference type="ChEBI" id="CHEBI:134413"/>
        <dbReference type="ChEBI" id="CHEBI:456216"/>
        <dbReference type="EC" id="6.3.2.17"/>
    </reaction>
</comment>
<evidence type="ECO:0000256" key="15">
    <source>
        <dbReference type="ARBA" id="ARBA00030048"/>
    </source>
</evidence>
<evidence type="ECO:0000256" key="9">
    <source>
        <dbReference type="ARBA" id="ARBA00022598"/>
    </source>
</evidence>
<comment type="function">
    <text evidence="2">Functions in two distinct reactions of the de novo folate biosynthetic pathway. Catalyzes the addition of a glutamate residue to dihydropteroate (7,8-dihydropteroate or H2Pte) to form dihydrofolate (7,8-dihydrofolate monoglutamate or H2Pte-Glu). Also catalyzes successive additions of L-glutamate to tetrahydrofolate or 10-formyltetrahydrofolate or 5,10-methylenetetrahydrofolate, leading to folylpolyglutamate derivatives.</text>
</comment>
<dbReference type="GO" id="GO:0046872">
    <property type="term" value="F:metal ion binding"/>
    <property type="evidence" value="ECO:0007669"/>
    <property type="project" value="UniProtKB-KW"/>
</dbReference>
<comment type="catalytic activity">
    <reaction evidence="20">
        <text>(6R)-5,10-methylenetetrahydrofolyl-(gamma-L-Glu)(n) + L-glutamate + ATP = (6R)-5,10-methylenetetrahydrofolyl-(gamma-L-Glu)(n+1) + ADP + phosphate + H(+)</text>
        <dbReference type="Rhea" id="RHEA:51912"/>
        <dbReference type="Rhea" id="RHEA-COMP:13257"/>
        <dbReference type="Rhea" id="RHEA-COMP:13258"/>
        <dbReference type="ChEBI" id="CHEBI:15378"/>
        <dbReference type="ChEBI" id="CHEBI:29985"/>
        <dbReference type="ChEBI" id="CHEBI:30616"/>
        <dbReference type="ChEBI" id="CHEBI:43474"/>
        <dbReference type="ChEBI" id="CHEBI:136572"/>
        <dbReference type="ChEBI" id="CHEBI:456216"/>
        <dbReference type="EC" id="6.3.2.17"/>
    </reaction>
</comment>
<evidence type="ECO:0000256" key="14">
    <source>
        <dbReference type="ARBA" id="ARBA00022909"/>
    </source>
</evidence>
<organism evidence="25 26">
    <name type="scientific">Posidoniimonas polymericola</name>
    <dbReference type="NCBI Taxonomy" id="2528002"/>
    <lineage>
        <taxon>Bacteria</taxon>
        <taxon>Pseudomonadati</taxon>
        <taxon>Planctomycetota</taxon>
        <taxon>Planctomycetia</taxon>
        <taxon>Pirellulales</taxon>
        <taxon>Lacipirellulaceae</taxon>
        <taxon>Posidoniimonas</taxon>
    </lineage>
</organism>
<protein>
    <recommendedName>
        <fullName evidence="8">Dihydrofolate synthase/folylpolyglutamate synthase</fullName>
        <ecNumber evidence="6">6.3.2.12</ecNumber>
        <ecNumber evidence="7">6.3.2.17</ecNumber>
    </recommendedName>
    <alternativeName>
        <fullName evidence="17">Folylpoly-gamma-glutamate synthetase-dihydrofolate synthetase</fullName>
    </alternativeName>
    <alternativeName>
        <fullName evidence="15">Folylpolyglutamate synthetase</fullName>
    </alternativeName>
    <alternativeName>
        <fullName evidence="16">Tetrahydrofolylpolyglutamate synthase</fullName>
    </alternativeName>
</protein>
<evidence type="ECO:0000256" key="17">
    <source>
        <dbReference type="ARBA" id="ARBA00032510"/>
    </source>
</evidence>
<dbReference type="EMBL" id="SJPO01000002">
    <property type="protein sequence ID" value="TWT78283.1"/>
    <property type="molecule type" value="Genomic_DNA"/>
</dbReference>
<evidence type="ECO:0000259" key="24">
    <source>
        <dbReference type="Pfam" id="PF08245"/>
    </source>
</evidence>
<feature type="domain" description="Mur ligase C-terminal" evidence="23">
    <location>
        <begin position="319"/>
        <end position="443"/>
    </location>
</feature>
<comment type="pathway">
    <text evidence="4">Cofactor biosynthesis; tetrahydrofolylpolyglutamate biosynthesis.</text>
</comment>
<comment type="catalytic activity">
    <reaction evidence="21">
        <text>7,8-dihydropteroate + L-glutamate + ATP = 7,8-dihydrofolate + ADP + phosphate + H(+)</text>
        <dbReference type="Rhea" id="RHEA:23584"/>
        <dbReference type="ChEBI" id="CHEBI:15378"/>
        <dbReference type="ChEBI" id="CHEBI:17839"/>
        <dbReference type="ChEBI" id="CHEBI:29985"/>
        <dbReference type="ChEBI" id="CHEBI:30616"/>
        <dbReference type="ChEBI" id="CHEBI:43474"/>
        <dbReference type="ChEBI" id="CHEBI:57451"/>
        <dbReference type="ChEBI" id="CHEBI:456216"/>
        <dbReference type="EC" id="6.3.2.12"/>
    </reaction>
</comment>
<evidence type="ECO:0000256" key="2">
    <source>
        <dbReference type="ARBA" id="ARBA00002714"/>
    </source>
</evidence>
<keyword evidence="10" id="KW-0479">Metal-binding</keyword>
<evidence type="ECO:0000256" key="19">
    <source>
        <dbReference type="ARBA" id="ARBA00047808"/>
    </source>
</evidence>
<dbReference type="GO" id="GO:0008841">
    <property type="term" value="F:dihydrofolate synthase activity"/>
    <property type="evidence" value="ECO:0007669"/>
    <property type="project" value="UniProtKB-EC"/>
</dbReference>
<evidence type="ECO:0000256" key="6">
    <source>
        <dbReference type="ARBA" id="ARBA00013023"/>
    </source>
</evidence>